<dbReference type="OrthoDB" id="5821246at2"/>
<keyword evidence="3" id="KW-1185">Reference proteome</keyword>
<dbReference type="InterPro" id="IPR016936">
    <property type="entry name" value="UCP029693"/>
</dbReference>
<keyword evidence="1" id="KW-1133">Transmembrane helix</keyword>
<dbReference type="PIRSF" id="PIRSF029693">
    <property type="entry name" value="UCP029693"/>
    <property type="match status" value="1"/>
</dbReference>
<dbReference type="Pfam" id="PF10095">
    <property type="entry name" value="DUF2333"/>
    <property type="match status" value="1"/>
</dbReference>
<dbReference type="EMBL" id="AAOF01000005">
    <property type="protein sequence ID" value="EAR21972.1"/>
    <property type="molecule type" value="Genomic_DNA"/>
</dbReference>
<gene>
    <name evidence="2" type="ORF">NB231_06276</name>
</gene>
<protein>
    <recommendedName>
        <fullName evidence="4">DUF2333 family protein</fullName>
    </recommendedName>
</protein>
<comment type="caution">
    <text evidence="2">The sequence shown here is derived from an EMBL/GenBank/DDBJ whole genome shotgun (WGS) entry which is preliminary data.</text>
</comment>
<evidence type="ECO:0000313" key="2">
    <source>
        <dbReference type="EMBL" id="EAR21972.1"/>
    </source>
</evidence>
<dbReference type="RefSeq" id="WP_005000617.1">
    <property type="nucleotide sequence ID" value="NZ_CH672427.1"/>
</dbReference>
<evidence type="ECO:0000256" key="1">
    <source>
        <dbReference type="SAM" id="Phobius"/>
    </source>
</evidence>
<name>A4BQX2_9GAMM</name>
<organism evidence="2 3">
    <name type="scientific">Nitrococcus mobilis Nb-231</name>
    <dbReference type="NCBI Taxonomy" id="314278"/>
    <lineage>
        <taxon>Bacteria</taxon>
        <taxon>Pseudomonadati</taxon>
        <taxon>Pseudomonadota</taxon>
        <taxon>Gammaproteobacteria</taxon>
        <taxon>Chromatiales</taxon>
        <taxon>Ectothiorhodospiraceae</taxon>
        <taxon>Nitrococcus</taxon>
    </lineage>
</organism>
<evidence type="ECO:0008006" key="4">
    <source>
        <dbReference type="Google" id="ProtNLM"/>
    </source>
</evidence>
<dbReference type="STRING" id="314278.NB231_06276"/>
<evidence type="ECO:0000313" key="3">
    <source>
        <dbReference type="Proteomes" id="UP000003374"/>
    </source>
</evidence>
<accession>A4BQX2</accession>
<dbReference type="AlphaFoldDB" id="A4BQX2"/>
<proteinExistence type="predicted"/>
<dbReference type="Proteomes" id="UP000003374">
    <property type="component" value="Unassembled WGS sequence"/>
</dbReference>
<feature type="transmembrane region" description="Helical" evidence="1">
    <location>
        <begin position="12"/>
        <end position="31"/>
    </location>
</feature>
<reference evidence="2 3" key="1">
    <citation type="submission" date="2006-02" db="EMBL/GenBank/DDBJ databases">
        <authorList>
            <person name="Waterbury J."/>
            <person name="Ferriera S."/>
            <person name="Johnson J."/>
            <person name="Kravitz S."/>
            <person name="Halpern A."/>
            <person name="Remington K."/>
            <person name="Beeson K."/>
            <person name="Tran B."/>
            <person name="Rogers Y.-H."/>
            <person name="Friedman R."/>
            <person name="Venter J.C."/>
        </authorList>
    </citation>
    <scope>NUCLEOTIDE SEQUENCE [LARGE SCALE GENOMIC DNA]</scope>
    <source>
        <strain evidence="2 3">Nb-231</strain>
    </source>
</reference>
<keyword evidence="1" id="KW-0812">Transmembrane</keyword>
<keyword evidence="1" id="KW-0472">Membrane</keyword>
<dbReference type="HOGENOM" id="CLU_857250_0_0_6"/>
<sequence length="332" mass="36994">MANILFSGRWKAAAIIVLILLLIGFGLSVYWNRSPDLFNVVKAAQQRVPDGVDPTKVPGSVMTATLAQAVEVLLNKPGGYLSNDITPPSILMDDMANWEFGVVMQVRDLARSLRNDMSRSRSQSAEDKDLAIAEPQFSFPNDKWIFPDTEGEYKKGVKAVDRYLDRLANGDAQFFARADNLKEWLALVSRRLGSLSQRLSASVGEHTFDEGTAGAPSSRHADEGSQQQIYSKTPWLHVDDVFYEARGSAWAIIEFLRAARIDFRDILQDKNAQVYLRQIVRELEYSQRTVWSPVVLNGSGFGFTANYSLILASYLARANAALLELQKLLAEG</sequence>
<dbReference type="eggNOG" id="COG5345">
    <property type="taxonomic scope" value="Bacteria"/>
</dbReference>